<proteinExistence type="predicted"/>
<evidence type="ECO:0000313" key="3">
    <source>
        <dbReference type="Proteomes" id="UP000672027"/>
    </source>
</evidence>
<evidence type="ECO:0000313" key="2">
    <source>
        <dbReference type="EMBL" id="QTR50414.1"/>
    </source>
</evidence>
<reference evidence="2 3" key="1">
    <citation type="submission" date="2021-04" db="EMBL/GenBank/DDBJ databases">
        <title>Genomics, taxonomy and metabolism of representatives of sulfur bacteria of the genus Thiothrix: Thiothrix fructosivorans QT, Thiothrix unzii A1T and three new species, Thiothrix subterranea sp. nov., Thiothrix litoralis sp. nov. and 'Candidatus Thiothrix anitrata' sp. nov.</title>
        <authorList>
            <person name="Ravin N.V."/>
            <person name="Smolyakov D."/>
            <person name="Rudenko T.S."/>
            <person name="Mardanov A.V."/>
            <person name="Beletsky A.V."/>
            <person name="Markov N.D."/>
            <person name="Fomenkov A.I."/>
            <person name="Roberts R.J."/>
            <person name="Karnachuk O.V."/>
            <person name="Novikov A."/>
            <person name="Grabovich M.Y."/>
        </authorList>
    </citation>
    <scope>NUCLEOTIDE SEQUENCE [LARGE SCALE GENOMIC DNA]</scope>
    <source>
        <strain evidence="2 3">A52</strain>
    </source>
</reference>
<organism evidence="2 3">
    <name type="scientific">Candidatus Thiothrix anitrata</name>
    <dbReference type="NCBI Taxonomy" id="2823902"/>
    <lineage>
        <taxon>Bacteria</taxon>
        <taxon>Pseudomonadati</taxon>
        <taxon>Pseudomonadota</taxon>
        <taxon>Gammaproteobacteria</taxon>
        <taxon>Thiotrichales</taxon>
        <taxon>Thiotrichaceae</taxon>
        <taxon>Thiothrix</taxon>
    </lineage>
</organism>
<feature type="transmembrane region" description="Helical" evidence="1">
    <location>
        <begin position="20"/>
        <end position="37"/>
    </location>
</feature>
<dbReference type="RefSeq" id="WP_210227923.1">
    <property type="nucleotide sequence ID" value="NZ_CP072800.1"/>
</dbReference>
<keyword evidence="1" id="KW-0472">Membrane</keyword>
<keyword evidence="1" id="KW-1133">Transmembrane helix</keyword>
<protein>
    <submittedName>
        <fullName evidence="2">Uncharacterized protein</fullName>
    </submittedName>
</protein>
<sequence>MDNESNKHWLYRKKNLPTLWGIQIAILVLAVLPEFFVHHHPHFEQQGIGMDATWGFFAWYGFLTCTAMVVGAKLLGIFLKRKDTYYDD</sequence>
<dbReference type="EMBL" id="CP072800">
    <property type="protein sequence ID" value="QTR50414.1"/>
    <property type="molecule type" value="Genomic_DNA"/>
</dbReference>
<feature type="transmembrane region" description="Helical" evidence="1">
    <location>
        <begin position="57"/>
        <end position="79"/>
    </location>
</feature>
<accession>A0ABX7X7R5</accession>
<name>A0ABX7X7R5_9GAMM</name>
<dbReference type="Proteomes" id="UP000672027">
    <property type="component" value="Chromosome"/>
</dbReference>
<keyword evidence="3" id="KW-1185">Reference proteome</keyword>
<keyword evidence="1" id="KW-0812">Transmembrane</keyword>
<gene>
    <name evidence="2" type="ORF">J8380_02180</name>
</gene>
<evidence type="ECO:0000256" key="1">
    <source>
        <dbReference type="SAM" id="Phobius"/>
    </source>
</evidence>